<feature type="non-terminal residue" evidence="1">
    <location>
        <position position="1"/>
    </location>
</feature>
<dbReference type="AlphaFoldDB" id="A0A3R7LYT1"/>
<reference evidence="1 2" key="1">
    <citation type="journal article" date="2018" name="BMC Genomics">
        <title>Genomic comparison of Trypanosoma conorhini and Trypanosoma rangeli to Trypanosoma cruzi strains of high and low virulence.</title>
        <authorList>
            <person name="Bradwell K.R."/>
            <person name="Koparde V.N."/>
            <person name="Matveyev A.V."/>
            <person name="Serrano M.G."/>
            <person name="Alves J.M."/>
            <person name="Parikh H."/>
            <person name="Huang B."/>
            <person name="Lee V."/>
            <person name="Espinosa-Alvarez O."/>
            <person name="Ortiz P.A."/>
            <person name="Costa-Martins A.G."/>
            <person name="Teixeira M.M."/>
            <person name="Buck G.A."/>
        </authorList>
    </citation>
    <scope>NUCLEOTIDE SEQUENCE [LARGE SCALE GENOMIC DNA]</scope>
    <source>
        <strain evidence="1 2">025E</strain>
    </source>
</reference>
<dbReference type="EMBL" id="MKKU01001301">
    <property type="protein sequence ID" value="RNE96210.1"/>
    <property type="molecule type" value="Genomic_DNA"/>
</dbReference>
<dbReference type="OrthoDB" id="10530224at2759"/>
<accession>A0A3R7LYT1</accession>
<name>A0A3R7LYT1_9TRYP</name>
<dbReference type="RefSeq" id="XP_029223279.1">
    <property type="nucleotide sequence ID" value="XM_029376590.1"/>
</dbReference>
<evidence type="ECO:0000313" key="2">
    <source>
        <dbReference type="Proteomes" id="UP000284403"/>
    </source>
</evidence>
<sequence>VPPSLRELLLTDAAAVLSTRLIDDPHLAALRLFRRRTLFANTQKDVLVGFATSALLCDAAGGADAPPRASAFAAGDGAFAATTLLPPLRGEQGGVAPTHTLRDLRCEGAGAGEAPQTHEGADAQPAAHLSPRLIATALRQALDWRLVALRYTTSRLPVAHVACLGMVPRFAAAPAIVRRVAQEIVELQ</sequence>
<evidence type="ECO:0000313" key="1">
    <source>
        <dbReference type="EMBL" id="RNE96210.1"/>
    </source>
</evidence>
<gene>
    <name evidence="1" type="ORF">Tco025E_09783</name>
</gene>
<proteinExistence type="predicted"/>
<organism evidence="1 2">
    <name type="scientific">Trypanosoma conorhini</name>
    <dbReference type="NCBI Taxonomy" id="83891"/>
    <lineage>
        <taxon>Eukaryota</taxon>
        <taxon>Discoba</taxon>
        <taxon>Euglenozoa</taxon>
        <taxon>Kinetoplastea</taxon>
        <taxon>Metakinetoplastina</taxon>
        <taxon>Trypanosomatida</taxon>
        <taxon>Trypanosomatidae</taxon>
        <taxon>Trypanosoma</taxon>
    </lineage>
</organism>
<protein>
    <submittedName>
        <fullName evidence="1">Uncharacterized protein</fullName>
    </submittedName>
</protein>
<dbReference type="Proteomes" id="UP000284403">
    <property type="component" value="Unassembled WGS sequence"/>
</dbReference>
<keyword evidence="2" id="KW-1185">Reference proteome</keyword>
<dbReference type="GeneID" id="40323394"/>
<comment type="caution">
    <text evidence="1">The sequence shown here is derived from an EMBL/GenBank/DDBJ whole genome shotgun (WGS) entry which is preliminary data.</text>
</comment>